<dbReference type="GO" id="GO:0033617">
    <property type="term" value="P:mitochondrial respiratory chain complex IV assembly"/>
    <property type="evidence" value="ECO:0007669"/>
    <property type="project" value="InterPro"/>
</dbReference>
<reference evidence="2" key="1">
    <citation type="submission" date="2025-08" db="UniProtKB">
        <authorList>
            <consortium name="RefSeq"/>
        </authorList>
    </citation>
    <scope>IDENTIFICATION</scope>
    <source>
        <tissue evidence="2">Gonads</tissue>
    </source>
</reference>
<dbReference type="GeneID" id="106155784"/>
<dbReference type="InParanoid" id="A0A1S3HJD3"/>
<sequence>MGLHLEVGKAFLYLLTPVGIYWYVNTNKSYEIAEQITEKLMGDDLKKSSLPQGKPDNRTAQEILEEYYNLKLQNKLPVEDEGPTFGQRLKECVELVNPFAKRK</sequence>
<dbReference type="Pfam" id="PF09803">
    <property type="entry name" value="Pet100"/>
    <property type="match status" value="1"/>
</dbReference>
<protein>
    <submittedName>
        <fullName evidence="2">Uncharacterized protein LOC106155784</fullName>
    </submittedName>
</protein>
<dbReference type="AlphaFoldDB" id="A0A1S3HJD3"/>
<dbReference type="RefSeq" id="XP_013386240.1">
    <property type="nucleotide sequence ID" value="XM_013530786.1"/>
</dbReference>
<gene>
    <name evidence="2" type="primary">LOC106155784</name>
</gene>
<evidence type="ECO:0000313" key="1">
    <source>
        <dbReference type="Proteomes" id="UP000085678"/>
    </source>
</evidence>
<organism evidence="1 2">
    <name type="scientific">Lingula anatina</name>
    <name type="common">Brachiopod</name>
    <name type="synonym">Lingula unguis</name>
    <dbReference type="NCBI Taxonomy" id="7574"/>
    <lineage>
        <taxon>Eukaryota</taxon>
        <taxon>Metazoa</taxon>
        <taxon>Spiralia</taxon>
        <taxon>Lophotrochozoa</taxon>
        <taxon>Brachiopoda</taxon>
        <taxon>Linguliformea</taxon>
        <taxon>Lingulata</taxon>
        <taxon>Lingulida</taxon>
        <taxon>Linguloidea</taxon>
        <taxon>Lingulidae</taxon>
        <taxon>Lingula</taxon>
    </lineage>
</organism>
<dbReference type="Proteomes" id="UP000085678">
    <property type="component" value="Unplaced"/>
</dbReference>
<keyword evidence="1" id="KW-1185">Reference proteome</keyword>
<accession>A0A1S3HJD3</accession>
<evidence type="ECO:0000313" key="2">
    <source>
        <dbReference type="RefSeq" id="XP_013386240.1"/>
    </source>
</evidence>
<dbReference type="GO" id="GO:0005739">
    <property type="term" value="C:mitochondrion"/>
    <property type="evidence" value="ECO:0007669"/>
    <property type="project" value="InterPro"/>
</dbReference>
<proteinExistence type="predicted"/>
<dbReference type="KEGG" id="lak:106155784"/>
<name>A0A1S3HJD3_LINAN</name>
<dbReference type="InterPro" id="IPR018625">
    <property type="entry name" value="Pet100"/>
</dbReference>